<evidence type="ECO:0000313" key="2">
    <source>
        <dbReference type="Proteomes" id="UP001221757"/>
    </source>
</evidence>
<dbReference type="AlphaFoldDB" id="A0AAD7GWN6"/>
<keyword evidence="2" id="KW-1185">Reference proteome</keyword>
<evidence type="ECO:0000313" key="1">
    <source>
        <dbReference type="EMBL" id="KAJ7706805.1"/>
    </source>
</evidence>
<gene>
    <name evidence="1" type="ORF">B0H17DRAFT_918481</name>
</gene>
<sequence length="279" mass="31456">IIDAKGRIIAVLAGQPSDPSYAASADAAYAAFQAEAVAAKFPCSQYLHRRGGSFPALNVGMFHGKGTRAPIALDNGIYNGLLVRLLANPHINRMVVYASSAFTLWAPKVYQHYHERDTKLCQYYPHLLRNFPKSVFSCAAFKLGPDIWMFWHRDATNVPFDWCAVQALGRFDPTKGGHLVLWDLELIIEFPAGATILLPSATIVHSNIPVDVRNREERASFTQYTPGGLLRFVDNEFRTETEFANEDPEGYLKKCEEKESRWERSLRMLSTVDELFEPE</sequence>
<dbReference type="Gene3D" id="3.60.130.30">
    <property type="match status" value="1"/>
</dbReference>
<dbReference type="Proteomes" id="UP001221757">
    <property type="component" value="Unassembled WGS sequence"/>
</dbReference>
<comment type="caution">
    <text evidence="1">The sequence shown here is derived from an EMBL/GenBank/DDBJ whole genome shotgun (WGS) entry which is preliminary data.</text>
</comment>
<accession>A0AAD7GWN6</accession>
<organism evidence="1 2">
    <name type="scientific">Mycena rosella</name>
    <name type="common">Pink bonnet</name>
    <name type="synonym">Agaricus rosellus</name>
    <dbReference type="NCBI Taxonomy" id="1033263"/>
    <lineage>
        <taxon>Eukaryota</taxon>
        <taxon>Fungi</taxon>
        <taxon>Dikarya</taxon>
        <taxon>Basidiomycota</taxon>
        <taxon>Agaricomycotina</taxon>
        <taxon>Agaricomycetes</taxon>
        <taxon>Agaricomycetidae</taxon>
        <taxon>Agaricales</taxon>
        <taxon>Marasmiineae</taxon>
        <taxon>Mycenaceae</taxon>
        <taxon>Mycena</taxon>
    </lineage>
</organism>
<protein>
    <submittedName>
        <fullName evidence="1">Uncharacterized protein</fullName>
    </submittedName>
</protein>
<feature type="non-terminal residue" evidence="1">
    <location>
        <position position="279"/>
    </location>
</feature>
<dbReference type="EMBL" id="JARKIE010000006">
    <property type="protein sequence ID" value="KAJ7706805.1"/>
    <property type="molecule type" value="Genomic_DNA"/>
</dbReference>
<proteinExistence type="predicted"/>
<name>A0AAD7GWN6_MYCRO</name>
<reference evidence="1" key="1">
    <citation type="submission" date="2023-03" db="EMBL/GenBank/DDBJ databases">
        <title>Massive genome expansion in bonnet fungi (Mycena s.s.) driven by repeated elements and novel gene families across ecological guilds.</title>
        <authorList>
            <consortium name="Lawrence Berkeley National Laboratory"/>
            <person name="Harder C.B."/>
            <person name="Miyauchi S."/>
            <person name="Viragh M."/>
            <person name="Kuo A."/>
            <person name="Thoen E."/>
            <person name="Andreopoulos B."/>
            <person name="Lu D."/>
            <person name="Skrede I."/>
            <person name="Drula E."/>
            <person name="Henrissat B."/>
            <person name="Morin E."/>
            <person name="Kohler A."/>
            <person name="Barry K."/>
            <person name="LaButti K."/>
            <person name="Morin E."/>
            <person name="Salamov A."/>
            <person name="Lipzen A."/>
            <person name="Mereny Z."/>
            <person name="Hegedus B."/>
            <person name="Baldrian P."/>
            <person name="Stursova M."/>
            <person name="Weitz H."/>
            <person name="Taylor A."/>
            <person name="Grigoriev I.V."/>
            <person name="Nagy L.G."/>
            <person name="Martin F."/>
            <person name="Kauserud H."/>
        </authorList>
    </citation>
    <scope>NUCLEOTIDE SEQUENCE</scope>
    <source>
        <strain evidence="1">CBHHK067</strain>
    </source>
</reference>